<proteinExistence type="predicted"/>
<dbReference type="AlphaFoldDB" id="A0A9N9AN35"/>
<name>A0A9N9AN35_9GLOM</name>
<feature type="compositionally biased region" description="Low complexity" evidence="1">
    <location>
        <begin position="128"/>
        <end position="163"/>
    </location>
</feature>
<reference evidence="2" key="1">
    <citation type="submission" date="2021-06" db="EMBL/GenBank/DDBJ databases">
        <authorList>
            <person name="Kallberg Y."/>
            <person name="Tangrot J."/>
            <person name="Rosling A."/>
        </authorList>
    </citation>
    <scope>NUCLEOTIDE SEQUENCE</scope>
    <source>
        <strain evidence="2">IA702</strain>
    </source>
</reference>
<evidence type="ECO:0000313" key="2">
    <source>
        <dbReference type="EMBL" id="CAG8536650.1"/>
    </source>
</evidence>
<protein>
    <submittedName>
        <fullName evidence="2">10029_t:CDS:1</fullName>
    </submittedName>
</protein>
<feature type="region of interest" description="Disordered" evidence="1">
    <location>
        <begin position="104"/>
        <end position="176"/>
    </location>
</feature>
<keyword evidence="3" id="KW-1185">Reference proteome</keyword>
<dbReference type="Proteomes" id="UP000789572">
    <property type="component" value="Unassembled WGS sequence"/>
</dbReference>
<gene>
    <name evidence="2" type="ORF">POCULU_LOCUS4326</name>
</gene>
<evidence type="ECO:0000256" key="1">
    <source>
        <dbReference type="SAM" id="MobiDB-lite"/>
    </source>
</evidence>
<evidence type="ECO:0000313" key="3">
    <source>
        <dbReference type="Proteomes" id="UP000789572"/>
    </source>
</evidence>
<organism evidence="2 3">
    <name type="scientific">Paraglomus occultum</name>
    <dbReference type="NCBI Taxonomy" id="144539"/>
    <lineage>
        <taxon>Eukaryota</taxon>
        <taxon>Fungi</taxon>
        <taxon>Fungi incertae sedis</taxon>
        <taxon>Mucoromycota</taxon>
        <taxon>Glomeromycotina</taxon>
        <taxon>Glomeromycetes</taxon>
        <taxon>Paraglomerales</taxon>
        <taxon>Paraglomeraceae</taxon>
        <taxon>Paraglomus</taxon>
    </lineage>
</organism>
<dbReference type="OrthoDB" id="2422343at2759"/>
<comment type="caution">
    <text evidence="2">The sequence shown here is derived from an EMBL/GenBank/DDBJ whole genome shotgun (WGS) entry which is preliminary data.</text>
</comment>
<dbReference type="EMBL" id="CAJVPJ010000552">
    <property type="protein sequence ID" value="CAG8536650.1"/>
    <property type="molecule type" value="Genomic_DNA"/>
</dbReference>
<sequence>MKSSSAKILRQCHVDWMISCNNPTPLEFFRFIQPTHKSRAFEKYRKTLEQATNFCEDSNKQLKLRNLRETVNYNSDWELWLVEKKSRSIRDEIHETNVGVHQELNTLVRDGGRQKQNYENADDEEGEGSNNNDSVNNEEGSNNNNDSTNNERGSNNNDGTNNEEGIKSDEGADSGNINEEEYLDENKIIVYDILDCDISASQAELDILKIYRSKFNNYPAIDLRLHSELSLSLDQELQDKILHEVFDEIDKDYITDEIHNFLTDFFNADHGKQGWHESVRRIIINEKDSELLQDTKELLKGTLGR</sequence>
<accession>A0A9N9AN35</accession>
<feature type="non-terminal residue" evidence="2">
    <location>
        <position position="305"/>
    </location>
</feature>